<accession>A0A2G9Z8W9</accession>
<evidence type="ECO:0000256" key="1">
    <source>
        <dbReference type="SAM" id="Phobius"/>
    </source>
</evidence>
<dbReference type="Proteomes" id="UP000231235">
    <property type="component" value="Unassembled WGS sequence"/>
</dbReference>
<sequence length="159" mass="18029">MYQVVHGLSGVLIGSQTNNPVIAFILGVVSHFILDAIPHDSLEIHNWQDNGRGEKMKKFVLEASLDLFLFLSIILILIYTDKLKINMPVVAGVTGTLLPDYVWAVAELFKIKNTVTDKYKQFHNWVHGIFYKPVYLPGKYVIPIQLGGVIFFILLYLLL</sequence>
<evidence type="ECO:0000313" key="3">
    <source>
        <dbReference type="Proteomes" id="UP000231235"/>
    </source>
</evidence>
<keyword evidence="1" id="KW-1133">Transmembrane helix</keyword>
<proteinExistence type="predicted"/>
<feature type="transmembrane region" description="Helical" evidence="1">
    <location>
        <begin position="20"/>
        <end position="38"/>
    </location>
</feature>
<name>A0A2G9Z8W9_9BACT</name>
<organism evidence="2 3">
    <name type="scientific">Candidatus Kuenenbacteria bacterium CG23_combo_of_CG06-09_8_20_14_all_39_39</name>
    <dbReference type="NCBI Taxonomy" id="1974623"/>
    <lineage>
        <taxon>Bacteria</taxon>
        <taxon>Candidatus Kueneniibacteriota</taxon>
    </lineage>
</organism>
<reference evidence="2 3" key="1">
    <citation type="submission" date="2017-09" db="EMBL/GenBank/DDBJ databases">
        <title>Depth-based differentiation of microbial function through sediment-hosted aquifers and enrichment of novel symbionts in the deep terrestrial subsurface.</title>
        <authorList>
            <person name="Probst A.J."/>
            <person name="Ladd B."/>
            <person name="Jarett J.K."/>
            <person name="Geller-Mcgrath D.E."/>
            <person name="Sieber C.M."/>
            <person name="Emerson J.B."/>
            <person name="Anantharaman K."/>
            <person name="Thomas B.C."/>
            <person name="Malmstrom R."/>
            <person name="Stieglmeier M."/>
            <person name="Klingl A."/>
            <person name="Woyke T."/>
            <person name="Ryan C.M."/>
            <person name="Banfield J.F."/>
        </authorList>
    </citation>
    <scope>NUCLEOTIDE SEQUENCE [LARGE SCALE GENOMIC DNA]</scope>
    <source>
        <strain evidence="2">CG23_combo_of_CG06-09_8_20_14_all_39_39</strain>
    </source>
</reference>
<evidence type="ECO:0000313" key="2">
    <source>
        <dbReference type="EMBL" id="PIP28808.1"/>
    </source>
</evidence>
<keyword evidence="1" id="KW-0812">Transmembrane</keyword>
<keyword evidence="1" id="KW-0472">Membrane</keyword>
<dbReference type="EMBL" id="PCRX01000049">
    <property type="protein sequence ID" value="PIP28808.1"/>
    <property type="molecule type" value="Genomic_DNA"/>
</dbReference>
<feature type="transmembrane region" description="Helical" evidence="1">
    <location>
        <begin position="140"/>
        <end position="158"/>
    </location>
</feature>
<gene>
    <name evidence="2" type="ORF">COX28_02740</name>
</gene>
<comment type="caution">
    <text evidence="2">The sequence shown here is derived from an EMBL/GenBank/DDBJ whole genome shotgun (WGS) entry which is preliminary data.</text>
</comment>
<feature type="transmembrane region" description="Helical" evidence="1">
    <location>
        <begin position="59"/>
        <end position="79"/>
    </location>
</feature>
<dbReference type="AlphaFoldDB" id="A0A2G9Z8W9"/>
<protein>
    <submittedName>
        <fullName evidence="2">Uncharacterized protein</fullName>
    </submittedName>
</protein>